<accession>A0A1C6TDI8</accession>
<keyword evidence="2" id="KW-1185">Reference proteome</keyword>
<name>A0A1C6TDI8_9ACTN</name>
<dbReference type="Proteomes" id="UP000198959">
    <property type="component" value="Unassembled WGS sequence"/>
</dbReference>
<dbReference type="EMBL" id="FMHW01000002">
    <property type="protein sequence ID" value="SCL39707.1"/>
    <property type="molecule type" value="Genomic_DNA"/>
</dbReference>
<proteinExistence type="predicted"/>
<reference evidence="2" key="1">
    <citation type="submission" date="2016-06" db="EMBL/GenBank/DDBJ databases">
        <authorList>
            <person name="Varghese N."/>
            <person name="Submissions Spin"/>
        </authorList>
    </citation>
    <scope>NUCLEOTIDE SEQUENCE [LARGE SCALE GENOMIC DNA]</scope>
    <source>
        <strain evidence="2">DSM 43817</strain>
    </source>
</reference>
<dbReference type="STRING" id="145854.GA0074692_5456"/>
<evidence type="ECO:0000313" key="1">
    <source>
        <dbReference type="EMBL" id="SCL39707.1"/>
    </source>
</evidence>
<gene>
    <name evidence="1" type="ORF">GA0074692_5456</name>
</gene>
<evidence type="ECO:0000313" key="2">
    <source>
        <dbReference type="Proteomes" id="UP000198959"/>
    </source>
</evidence>
<protein>
    <submittedName>
        <fullName evidence="1">Uncharacterized protein</fullName>
    </submittedName>
</protein>
<sequence>MRRDWVTLGFMAWTTPRLDPERSRRRLQLLAELAGARAVRQRERPQRARGERLRQLIATRRRLTG</sequence>
<dbReference type="AlphaFoldDB" id="A0A1C6TDI8"/>
<organism evidence="1 2">
    <name type="scientific">Micromonospora pallida</name>
    <dbReference type="NCBI Taxonomy" id="145854"/>
    <lineage>
        <taxon>Bacteria</taxon>
        <taxon>Bacillati</taxon>
        <taxon>Actinomycetota</taxon>
        <taxon>Actinomycetes</taxon>
        <taxon>Micromonosporales</taxon>
        <taxon>Micromonosporaceae</taxon>
        <taxon>Micromonospora</taxon>
    </lineage>
</organism>